<dbReference type="Proteomes" id="UP000551709">
    <property type="component" value="Chromosome"/>
</dbReference>
<dbReference type="NCBIfam" id="NF041492">
    <property type="entry name" value="MobF"/>
    <property type="match status" value="1"/>
</dbReference>
<dbReference type="InterPro" id="IPR014862">
    <property type="entry name" value="TrwC"/>
</dbReference>
<dbReference type="SUPFAM" id="SSF55464">
    <property type="entry name" value="Origin of replication-binding domain, RBD-like"/>
    <property type="match status" value="1"/>
</dbReference>
<evidence type="ECO:0000259" key="1">
    <source>
        <dbReference type="Pfam" id="PF08751"/>
    </source>
</evidence>
<accession>A0A8T5V2B8</accession>
<protein>
    <submittedName>
        <fullName evidence="2">Relaxase domain-containing protein</fullName>
    </submittedName>
</protein>
<dbReference type="RefSeq" id="WP_166071895.1">
    <property type="nucleotide sequence ID" value="NZ_CP096255.1"/>
</dbReference>
<evidence type="ECO:0000313" key="2">
    <source>
        <dbReference type="EMBL" id="UPT87271.1"/>
    </source>
</evidence>
<evidence type="ECO:0000313" key="3">
    <source>
        <dbReference type="Proteomes" id="UP000551709"/>
    </source>
</evidence>
<dbReference type="Pfam" id="PF08751">
    <property type="entry name" value="TrwC"/>
    <property type="match status" value="1"/>
</dbReference>
<sequence length="472" mass="51805">MAASVDEAPLKLEKPMSLLEAKVTHWQRHFGFQKGPADHLKKIDLRSFGGHMVASIGKGTVAQYYLRRTEYYLTGKEPPGVWLSESSVLGIKAGQLVEADLFEKLHAGLGPDGRKLITNDGGKERVSGFDLTLSAPKSVSIAFALADQEMRAAIEQAQMEACKAVVAMLNQEAAFTRRGKNGVIIEKTSLIVAAFQHGEARPALHVDGRVTADMDCHTHLCIANIGQKPMREEEREPTFGALDARAIYSFKMSAGGMYHLVLASGLQKLGFQIEVTGKNGIFELVTPSGPAVAEDAKRYFSARRSKLENRLAEYDLVTGEAPQLASAIVKATRLSKTDDSRDRFEVWREQAQEWGIDVEHFIERAQSGRTLSEREREALIAERLAEIPHHLTEQESVFERRTLLAAVASSLVGTGASADRVNVEIDRLTSAGRIVQLGKDIHGHGLYSTREMIAIEQNLLKEASPSYSSEGA</sequence>
<reference evidence="2" key="1">
    <citation type="journal article" date="2017" name="Syst. Appl. Microbiol.">
        <title>Soybeans inoculated with root zone soils of Canadian native legumes harbour diverse and novel Bradyrhizobium spp. that possess agricultural potential.</title>
        <authorList>
            <person name="Bromfield E.S.P."/>
            <person name="Cloutier S."/>
            <person name="Tambong J.T."/>
            <person name="Tran Thi T.V."/>
        </authorList>
    </citation>
    <scope>NUCLEOTIDE SEQUENCE</scope>
    <source>
        <strain evidence="2">1S5</strain>
    </source>
</reference>
<name>A0A8T5V2B8_9BRAD</name>
<organism evidence="2 3">
    <name type="scientific">Bradyrhizobium barranii subsp. apii</name>
    <dbReference type="NCBI Taxonomy" id="2819348"/>
    <lineage>
        <taxon>Bacteria</taxon>
        <taxon>Pseudomonadati</taxon>
        <taxon>Pseudomonadota</taxon>
        <taxon>Alphaproteobacteria</taxon>
        <taxon>Hyphomicrobiales</taxon>
        <taxon>Nitrobacteraceae</taxon>
        <taxon>Bradyrhizobium</taxon>
        <taxon>Bradyrhizobium barranii</taxon>
    </lineage>
</organism>
<feature type="domain" description="TrwC relaxase" evidence="1">
    <location>
        <begin position="59"/>
        <end position="353"/>
    </location>
</feature>
<dbReference type="AlphaFoldDB" id="A0A8T5V2B8"/>
<proteinExistence type="predicted"/>
<dbReference type="EMBL" id="CP096255">
    <property type="protein sequence ID" value="UPT87271.1"/>
    <property type="molecule type" value="Genomic_DNA"/>
</dbReference>
<gene>
    <name evidence="2" type="ORF">HAP41_0000045300</name>
</gene>
<reference evidence="2" key="2">
    <citation type="submission" date="2022-04" db="EMBL/GenBank/DDBJ databases">
        <authorList>
            <person name="Bromfield E.S.P."/>
            <person name="Cloutier S."/>
        </authorList>
    </citation>
    <scope>NUCLEOTIDE SEQUENCE</scope>
    <source>
        <strain evidence="2">1S5</strain>
    </source>
</reference>